<dbReference type="AlphaFoldDB" id="A0A1I5J828"/>
<sequence>MPDSKLSYDELMEEISRARKLLSELEAAAKKNKEKKVEVAAEIEREQHLMIDNLEAVYEDTEHNATNLQTFAKLAASELKALVEKMHNKMHH</sequence>
<feature type="coiled-coil region" evidence="1">
    <location>
        <begin position="8"/>
        <end position="42"/>
    </location>
</feature>
<name>A0A1I5J828_9GAMM</name>
<reference evidence="2 3" key="1">
    <citation type="submission" date="2016-10" db="EMBL/GenBank/DDBJ databases">
        <authorList>
            <person name="de Groot N.N."/>
        </authorList>
    </citation>
    <scope>NUCLEOTIDE SEQUENCE [LARGE SCALE GENOMIC DNA]</scope>
    <source>
        <strain evidence="2 3">DSM 15893</strain>
    </source>
</reference>
<protein>
    <submittedName>
        <fullName evidence="2">Uncharacterized protein</fullName>
    </submittedName>
</protein>
<gene>
    <name evidence="2" type="ORF">SAMN03084138_00023</name>
</gene>
<dbReference type="EMBL" id="FOWR01000001">
    <property type="protein sequence ID" value="SFO68839.1"/>
    <property type="molecule type" value="Genomic_DNA"/>
</dbReference>
<evidence type="ECO:0000313" key="2">
    <source>
        <dbReference type="EMBL" id="SFO68839.1"/>
    </source>
</evidence>
<dbReference type="RefSeq" id="WP_017016531.1">
    <property type="nucleotide sequence ID" value="NZ_FOWR01000001.1"/>
</dbReference>
<dbReference type="Proteomes" id="UP000182692">
    <property type="component" value="Unassembled WGS sequence"/>
</dbReference>
<proteinExistence type="predicted"/>
<evidence type="ECO:0000313" key="3">
    <source>
        <dbReference type="Proteomes" id="UP000182692"/>
    </source>
</evidence>
<dbReference type="GeneID" id="35873597"/>
<keyword evidence="1" id="KW-0175">Coiled coil</keyword>
<organism evidence="2 3">
    <name type="scientific">Enterovibrio norvegicus DSM 15893</name>
    <dbReference type="NCBI Taxonomy" id="1121869"/>
    <lineage>
        <taxon>Bacteria</taxon>
        <taxon>Pseudomonadati</taxon>
        <taxon>Pseudomonadota</taxon>
        <taxon>Gammaproteobacteria</taxon>
        <taxon>Vibrionales</taxon>
        <taxon>Vibrionaceae</taxon>
        <taxon>Enterovibrio</taxon>
    </lineage>
</organism>
<dbReference type="OrthoDB" id="5917917at2"/>
<accession>A0A1I5J828</accession>
<evidence type="ECO:0000256" key="1">
    <source>
        <dbReference type="SAM" id="Coils"/>
    </source>
</evidence>